<protein>
    <submittedName>
        <fullName evidence="1">Uncharacterized protein</fullName>
    </submittedName>
</protein>
<dbReference type="EMBL" id="CAJNOK010007101">
    <property type="protein sequence ID" value="CAF1024435.1"/>
    <property type="molecule type" value="Genomic_DNA"/>
</dbReference>
<evidence type="ECO:0000313" key="2">
    <source>
        <dbReference type="EMBL" id="CAF3793055.1"/>
    </source>
</evidence>
<evidence type="ECO:0000313" key="3">
    <source>
        <dbReference type="Proteomes" id="UP000677228"/>
    </source>
</evidence>
<dbReference type="Proteomes" id="UP000677228">
    <property type="component" value="Unassembled WGS sequence"/>
</dbReference>
<evidence type="ECO:0000313" key="1">
    <source>
        <dbReference type="EMBL" id="CAF1024435.1"/>
    </source>
</evidence>
<dbReference type="AlphaFoldDB" id="A0A8S2DX70"/>
<name>A0A8S2DX70_9BILA</name>
<organism evidence="1 3">
    <name type="scientific">Didymodactylos carnosus</name>
    <dbReference type="NCBI Taxonomy" id="1234261"/>
    <lineage>
        <taxon>Eukaryota</taxon>
        <taxon>Metazoa</taxon>
        <taxon>Spiralia</taxon>
        <taxon>Gnathifera</taxon>
        <taxon>Rotifera</taxon>
        <taxon>Eurotatoria</taxon>
        <taxon>Bdelloidea</taxon>
        <taxon>Philodinida</taxon>
        <taxon>Philodinidae</taxon>
        <taxon>Didymodactylos</taxon>
    </lineage>
</organism>
<gene>
    <name evidence="1" type="ORF">OVA965_LOCUS15670</name>
    <name evidence="2" type="ORF">TMI583_LOCUS15686</name>
</gene>
<feature type="non-terminal residue" evidence="1">
    <location>
        <position position="108"/>
    </location>
</feature>
<sequence length="108" mass="12495">MNWNAISRLPFFTINIRCTGDQSKAIVAPFPATPRSVLHQIDKLVEKQEPAKVYRDIVVTGGEAAGTVRNKKQFINRRQLFLNKMKISHDEMYAVYLIGHEYRTFVKQ</sequence>
<comment type="caution">
    <text evidence="1">The sequence shown here is derived from an EMBL/GenBank/DDBJ whole genome shotgun (WGS) entry which is preliminary data.</text>
</comment>
<dbReference type="EMBL" id="CAJOBA010007115">
    <property type="protein sequence ID" value="CAF3793055.1"/>
    <property type="molecule type" value="Genomic_DNA"/>
</dbReference>
<accession>A0A8S2DX70</accession>
<proteinExistence type="predicted"/>
<dbReference type="Proteomes" id="UP000682733">
    <property type="component" value="Unassembled WGS sequence"/>
</dbReference>
<reference evidence="1" key="1">
    <citation type="submission" date="2021-02" db="EMBL/GenBank/DDBJ databases">
        <authorList>
            <person name="Nowell W R."/>
        </authorList>
    </citation>
    <scope>NUCLEOTIDE SEQUENCE</scope>
</reference>